<keyword evidence="1" id="KW-0560">Oxidoreductase</keyword>
<dbReference type="GO" id="GO:0016491">
    <property type="term" value="F:oxidoreductase activity"/>
    <property type="evidence" value="ECO:0007669"/>
    <property type="project" value="UniProtKB-KW"/>
</dbReference>
<protein>
    <recommendedName>
        <fullName evidence="4">Alcohol dehydrogenase-like C-terminal domain-containing protein</fullName>
    </recommendedName>
</protein>
<organism evidence="2 3">
    <name type="scientific">Halocaridina rubra</name>
    <name type="common">Hawaiian red shrimp</name>
    <dbReference type="NCBI Taxonomy" id="373956"/>
    <lineage>
        <taxon>Eukaryota</taxon>
        <taxon>Metazoa</taxon>
        <taxon>Ecdysozoa</taxon>
        <taxon>Arthropoda</taxon>
        <taxon>Crustacea</taxon>
        <taxon>Multicrustacea</taxon>
        <taxon>Malacostraca</taxon>
        <taxon>Eumalacostraca</taxon>
        <taxon>Eucarida</taxon>
        <taxon>Decapoda</taxon>
        <taxon>Pleocyemata</taxon>
        <taxon>Caridea</taxon>
        <taxon>Atyoidea</taxon>
        <taxon>Atyidae</taxon>
        <taxon>Halocaridina</taxon>
    </lineage>
</organism>
<accession>A0AAN8X054</accession>
<comment type="caution">
    <text evidence="2">The sequence shown here is derived from an EMBL/GenBank/DDBJ whole genome shotgun (WGS) entry which is preliminary data.</text>
</comment>
<dbReference type="PANTHER" id="PTHR43401">
    <property type="entry name" value="L-THREONINE 3-DEHYDROGENASE"/>
    <property type="match status" value="1"/>
</dbReference>
<reference evidence="2 3" key="1">
    <citation type="submission" date="2023-11" db="EMBL/GenBank/DDBJ databases">
        <title>Halocaridina rubra genome assembly.</title>
        <authorList>
            <person name="Smith C."/>
        </authorList>
    </citation>
    <scope>NUCLEOTIDE SEQUENCE [LARGE SCALE GENOMIC DNA]</scope>
    <source>
        <strain evidence="2">EP-1</strain>
        <tissue evidence="2">Whole</tissue>
    </source>
</reference>
<dbReference type="AlphaFoldDB" id="A0AAN8X054"/>
<evidence type="ECO:0000256" key="1">
    <source>
        <dbReference type="ARBA" id="ARBA00023002"/>
    </source>
</evidence>
<keyword evidence="3" id="KW-1185">Reference proteome</keyword>
<dbReference type="EMBL" id="JAXCGZ010010396">
    <property type="protein sequence ID" value="KAK7075571.1"/>
    <property type="molecule type" value="Genomic_DNA"/>
</dbReference>
<proteinExistence type="predicted"/>
<dbReference type="InterPro" id="IPR050129">
    <property type="entry name" value="Zn_alcohol_dh"/>
</dbReference>
<evidence type="ECO:0000313" key="2">
    <source>
        <dbReference type="EMBL" id="KAK7075571.1"/>
    </source>
</evidence>
<dbReference type="Gene3D" id="3.90.180.10">
    <property type="entry name" value="Medium-chain alcohol dehydrogenases, catalytic domain"/>
    <property type="match status" value="1"/>
</dbReference>
<evidence type="ECO:0008006" key="4">
    <source>
        <dbReference type="Google" id="ProtNLM"/>
    </source>
</evidence>
<name>A0AAN8X054_HALRR</name>
<gene>
    <name evidence="2" type="ORF">SK128_017973</name>
</gene>
<dbReference type="PANTHER" id="PTHR43401:SF2">
    <property type="entry name" value="L-THREONINE 3-DEHYDROGENASE"/>
    <property type="match status" value="1"/>
</dbReference>
<sequence length="175" mass="19044">MVLIGLPKAPLHVENVLSSSVFILQGGMMEFIGLPKAPLHVKNVLSSSVFILQDGMLGGMMVLIGLPKAPPHVENVLSSSVFILQGGMMVLIGLPKAPLHVENVLTDIVFKSLTLKTVHGRRIFHTWKECERLLADGLVNADPVISHQLPMTQQEHAFQLLMSGQACKITVDPQN</sequence>
<evidence type="ECO:0000313" key="3">
    <source>
        <dbReference type="Proteomes" id="UP001381693"/>
    </source>
</evidence>
<dbReference type="Gene3D" id="3.40.50.720">
    <property type="entry name" value="NAD(P)-binding Rossmann-like Domain"/>
    <property type="match status" value="1"/>
</dbReference>
<dbReference type="Proteomes" id="UP001381693">
    <property type="component" value="Unassembled WGS sequence"/>
</dbReference>